<evidence type="ECO:0000256" key="3">
    <source>
        <dbReference type="ARBA" id="ARBA00022989"/>
    </source>
</evidence>
<proteinExistence type="inferred from homology"/>
<keyword evidence="6" id="KW-0407">Ion channel</keyword>
<feature type="region of interest" description="Disordered" evidence="7">
    <location>
        <begin position="463"/>
        <end position="492"/>
    </location>
</feature>
<dbReference type="InterPro" id="IPR021134">
    <property type="entry name" value="Bestrophin-like"/>
</dbReference>
<keyword evidence="6" id="KW-0406">Ion transport</keyword>
<dbReference type="InterPro" id="IPR000615">
    <property type="entry name" value="Bestrophin"/>
</dbReference>
<dbReference type="STRING" id="2018661.A0A2A2KNZ2"/>
<comment type="similarity">
    <text evidence="5 6">Belongs to the anion channel-forming bestrophin (TC 1.A.46) family. Calcium-sensitive chloride channel subfamily.</text>
</comment>
<dbReference type="Proteomes" id="UP000218231">
    <property type="component" value="Unassembled WGS sequence"/>
</dbReference>
<protein>
    <recommendedName>
        <fullName evidence="6">Bestrophin homolog</fullName>
    </recommendedName>
</protein>
<organism evidence="9 10">
    <name type="scientific">Diploscapter pachys</name>
    <dbReference type="NCBI Taxonomy" id="2018661"/>
    <lineage>
        <taxon>Eukaryota</taxon>
        <taxon>Metazoa</taxon>
        <taxon>Ecdysozoa</taxon>
        <taxon>Nematoda</taxon>
        <taxon>Chromadorea</taxon>
        <taxon>Rhabditida</taxon>
        <taxon>Rhabditina</taxon>
        <taxon>Rhabditomorpha</taxon>
        <taxon>Rhabditoidea</taxon>
        <taxon>Rhabditidae</taxon>
        <taxon>Diploscapter</taxon>
    </lineage>
</organism>
<feature type="compositionally biased region" description="Polar residues" evidence="7">
    <location>
        <begin position="478"/>
        <end position="487"/>
    </location>
</feature>
<dbReference type="OrthoDB" id="201595at2759"/>
<dbReference type="GO" id="GO:0005254">
    <property type="term" value="F:chloride channel activity"/>
    <property type="evidence" value="ECO:0007669"/>
    <property type="project" value="UniProtKB-KW"/>
</dbReference>
<dbReference type="PANTHER" id="PTHR10736:SF7">
    <property type="entry name" value="BESTROPHIN HOMOLOG"/>
    <property type="match status" value="1"/>
</dbReference>
<evidence type="ECO:0000256" key="4">
    <source>
        <dbReference type="ARBA" id="ARBA00023136"/>
    </source>
</evidence>
<keyword evidence="6" id="KW-1003">Cell membrane</keyword>
<feature type="compositionally biased region" description="Basic and acidic residues" evidence="7">
    <location>
        <begin position="664"/>
        <end position="675"/>
    </location>
</feature>
<evidence type="ECO:0000256" key="1">
    <source>
        <dbReference type="ARBA" id="ARBA00004141"/>
    </source>
</evidence>
<dbReference type="GO" id="GO:0005886">
    <property type="term" value="C:plasma membrane"/>
    <property type="evidence" value="ECO:0007669"/>
    <property type="project" value="UniProtKB-SubCell"/>
</dbReference>
<sequence length="675" mass="77817">MSILQFIFMFGWMKVGEALLNPLGDDDDDFDVNSIIDQNMAIGLTIVDEAYGSRPPLVEDTFKFTNNIRQSFDYHKRSTNRRVSLNGHKETLFKLHETRSFLRGTKSEDSLKEDDPEILVFEDLVIFFDSYSTIIPVTFMLAFYVSVIYSRWGKYLDNVGFVDQSAIFVTHYIRGKSEECIMMRRNCVRYLLLAQAIVYRDVAISVRRRFPTLKHLVASGLMTEEDLKEWEATPCRVAKYWQAVHWALNIVTEAREKLYITHDIQYTRLVDAFEDFRAKINKLVVMDMFSIPLIYTQVVHMAVWFYFIICLFGRQFLLTEPDSLPAKKKFDLIFPILSTLEIIFILGWLKVAEVMSNPCGLDEDDFEMNWILDRNLQVGMQIVGECYDRGPKQDKDPYWEESDPEPLYTEEAVLREAQIRPSLVASCENMYASLKQCFDVLNIFRNSKGLPLMVRLHRDKRKFSESSAQTEMSEETDNATTAPMQPNSKKDRQDAHCILSKLPFVIFSLYSHDGYSMNFARGIVRNSKRLGDMLKKLRAGRRSSVCVAALDLNKREQQANVKNINLPKLEEGEINQNKPQVIPPPLPPAPVPARKAPSTPANMACLRDVEEHKTPQKPARLSERASNIDWFLDEQLDVIEEEQGRFDRSSSKGLSQKSSSSNFAHKDKDRSDALI</sequence>
<evidence type="ECO:0000313" key="10">
    <source>
        <dbReference type="Proteomes" id="UP000218231"/>
    </source>
</evidence>
<comment type="function">
    <text evidence="6">Forms chloride channels.</text>
</comment>
<keyword evidence="6" id="KW-0813">Transport</keyword>
<dbReference type="PANTHER" id="PTHR10736">
    <property type="entry name" value="BESTROPHIN"/>
    <property type="match status" value="1"/>
</dbReference>
<evidence type="ECO:0000256" key="8">
    <source>
        <dbReference type="SAM" id="SignalP"/>
    </source>
</evidence>
<evidence type="ECO:0000313" key="9">
    <source>
        <dbReference type="EMBL" id="PAV75716.1"/>
    </source>
</evidence>
<keyword evidence="2" id="KW-0812">Transmembrane</keyword>
<gene>
    <name evidence="9" type="ORF">WR25_24480</name>
</gene>
<feature type="signal peptide" evidence="8">
    <location>
        <begin position="1"/>
        <end position="18"/>
    </location>
</feature>
<keyword evidence="6" id="KW-0869">Chloride channel</keyword>
<dbReference type="EMBL" id="LIAE01008040">
    <property type="protein sequence ID" value="PAV75716.1"/>
    <property type="molecule type" value="Genomic_DNA"/>
</dbReference>
<evidence type="ECO:0000256" key="6">
    <source>
        <dbReference type="RuleBase" id="RU363126"/>
    </source>
</evidence>
<feature type="chain" id="PRO_5013172286" description="Bestrophin homolog" evidence="8">
    <location>
        <begin position="19"/>
        <end position="675"/>
    </location>
</feature>
<keyword evidence="10" id="KW-1185">Reference proteome</keyword>
<evidence type="ECO:0000256" key="2">
    <source>
        <dbReference type="ARBA" id="ARBA00022692"/>
    </source>
</evidence>
<dbReference type="Pfam" id="PF01062">
    <property type="entry name" value="Bestrophin"/>
    <property type="match status" value="2"/>
</dbReference>
<keyword evidence="3" id="KW-1133">Transmembrane helix</keyword>
<keyword evidence="4" id="KW-0472">Membrane</keyword>
<accession>A0A2A2KNZ2</accession>
<reference evidence="9 10" key="1">
    <citation type="journal article" date="2017" name="Curr. Biol.">
        <title>Genome architecture and evolution of a unichromosomal asexual nematode.</title>
        <authorList>
            <person name="Fradin H."/>
            <person name="Zegar C."/>
            <person name="Gutwein M."/>
            <person name="Lucas J."/>
            <person name="Kovtun M."/>
            <person name="Corcoran D."/>
            <person name="Baugh L.R."/>
            <person name="Kiontke K."/>
            <person name="Gunsalus K."/>
            <person name="Fitch D.H."/>
            <person name="Piano F."/>
        </authorList>
    </citation>
    <scope>NUCLEOTIDE SEQUENCE [LARGE SCALE GENOMIC DNA]</scope>
    <source>
        <strain evidence="9">PF1309</strain>
    </source>
</reference>
<keyword evidence="8" id="KW-0732">Signal</keyword>
<keyword evidence="6" id="KW-0868">Chloride</keyword>
<comment type="subcellular location">
    <subcellularLocation>
        <location evidence="6">Cell membrane</location>
        <topology evidence="6">Multi-pass membrane protein</topology>
    </subcellularLocation>
    <subcellularLocation>
        <location evidence="1">Membrane</location>
        <topology evidence="1">Multi-pass membrane protein</topology>
    </subcellularLocation>
</comment>
<name>A0A2A2KNZ2_9BILA</name>
<feature type="region of interest" description="Disordered" evidence="7">
    <location>
        <begin position="642"/>
        <end position="675"/>
    </location>
</feature>
<dbReference type="GO" id="GO:0034707">
    <property type="term" value="C:chloride channel complex"/>
    <property type="evidence" value="ECO:0007669"/>
    <property type="project" value="UniProtKB-KW"/>
</dbReference>
<feature type="compositionally biased region" description="Low complexity" evidence="7">
    <location>
        <begin position="651"/>
        <end position="661"/>
    </location>
</feature>
<evidence type="ECO:0000256" key="5">
    <source>
        <dbReference type="ARBA" id="ARBA00034769"/>
    </source>
</evidence>
<comment type="caution">
    <text evidence="9">The sequence shown here is derived from an EMBL/GenBank/DDBJ whole genome shotgun (WGS) entry which is preliminary data.</text>
</comment>
<dbReference type="AlphaFoldDB" id="A0A2A2KNZ2"/>
<evidence type="ECO:0000256" key="7">
    <source>
        <dbReference type="SAM" id="MobiDB-lite"/>
    </source>
</evidence>